<organism evidence="2">
    <name type="scientific">Sesamum radiatum</name>
    <name type="common">Black benniseed</name>
    <dbReference type="NCBI Taxonomy" id="300843"/>
    <lineage>
        <taxon>Eukaryota</taxon>
        <taxon>Viridiplantae</taxon>
        <taxon>Streptophyta</taxon>
        <taxon>Embryophyta</taxon>
        <taxon>Tracheophyta</taxon>
        <taxon>Spermatophyta</taxon>
        <taxon>Magnoliopsida</taxon>
        <taxon>eudicotyledons</taxon>
        <taxon>Gunneridae</taxon>
        <taxon>Pentapetalae</taxon>
        <taxon>asterids</taxon>
        <taxon>lamiids</taxon>
        <taxon>Lamiales</taxon>
        <taxon>Pedaliaceae</taxon>
        <taxon>Sesamum</taxon>
    </lineage>
</organism>
<feature type="compositionally biased region" description="Basic and acidic residues" evidence="1">
    <location>
        <begin position="1"/>
        <end position="18"/>
    </location>
</feature>
<gene>
    <name evidence="2" type="ORF">Sradi_6530900</name>
</gene>
<evidence type="ECO:0000256" key="1">
    <source>
        <dbReference type="SAM" id="MobiDB-lite"/>
    </source>
</evidence>
<dbReference type="AlphaFoldDB" id="A0AAW2JVU2"/>
<feature type="region of interest" description="Disordered" evidence="1">
    <location>
        <begin position="1"/>
        <end position="31"/>
    </location>
</feature>
<reference evidence="2" key="1">
    <citation type="submission" date="2020-06" db="EMBL/GenBank/DDBJ databases">
        <authorList>
            <person name="Li T."/>
            <person name="Hu X."/>
            <person name="Zhang T."/>
            <person name="Song X."/>
            <person name="Zhang H."/>
            <person name="Dai N."/>
            <person name="Sheng W."/>
            <person name="Hou X."/>
            <person name="Wei L."/>
        </authorList>
    </citation>
    <scope>NUCLEOTIDE SEQUENCE</scope>
    <source>
        <strain evidence="2">G02</strain>
        <tissue evidence="2">Leaf</tissue>
    </source>
</reference>
<accession>A0AAW2JVU2</accession>
<comment type="caution">
    <text evidence="2">The sequence shown here is derived from an EMBL/GenBank/DDBJ whole genome shotgun (WGS) entry which is preliminary data.</text>
</comment>
<reference evidence="2" key="2">
    <citation type="journal article" date="2024" name="Plant">
        <title>Genomic evolution and insights into agronomic trait innovations of Sesamum species.</title>
        <authorList>
            <person name="Miao H."/>
            <person name="Wang L."/>
            <person name="Qu L."/>
            <person name="Liu H."/>
            <person name="Sun Y."/>
            <person name="Le M."/>
            <person name="Wang Q."/>
            <person name="Wei S."/>
            <person name="Zheng Y."/>
            <person name="Lin W."/>
            <person name="Duan Y."/>
            <person name="Cao H."/>
            <person name="Xiong S."/>
            <person name="Wang X."/>
            <person name="Wei L."/>
            <person name="Li C."/>
            <person name="Ma Q."/>
            <person name="Ju M."/>
            <person name="Zhao R."/>
            <person name="Li G."/>
            <person name="Mu C."/>
            <person name="Tian Q."/>
            <person name="Mei H."/>
            <person name="Zhang T."/>
            <person name="Gao T."/>
            <person name="Zhang H."/>
        </authorList>
    </citation>
    <scope>NUCLEOTIDE SEQUENCE</scope>
    <source>
        <strain evidence="2">G02</strain>
    </source>
</reference>
<proteinExistence type="predicted"/>
<dbReference type="EMBL" id="JACGWJ010000031">
    <property type="protein sequence ID" value="KAL0298711.1"/>
    <property type="molecule type" value="Genomic_DNA"/>
</dbReference>
<name>A0AAW2JVU2_SESRA</name>
<protein>
    <submittedName>
        <fullName evidence="2">Uncharacterized protein</fullName>
    </submittedName>
</protein>
<sequence>MSLGARRGEIGVDHEAKKSTTTFRRATRREDEEKKVKAAIAGVMFVSVMSTIVSFRQEGPSKWIRTL</sequence>
<evidence type="ECO:0000313" key="2">
    <source>
        <dbReference type="EMBL" id="KAL0298711.1"/>
    </source>
</evidence>